<dbReference type="GO" id="GO:0030288">
    <property type="term" value="C:outer membrane-bounded periplasmic space"/>
    <property type="evidence" value="ECO:0007669"/>
    <property type="project" value="UniProtKB-ARBA"/>
</dbReference>
<feature type="signal peptide" evidence="6">
    <location>
        <begin position="1"/>
        <end position="22"/>
    </location>
</feature>
<evidence type="ECO:0000256" key="4">
    <source>
        <dbReference type="ARBA" id="ARBA00022729"/>
    </source>
</evidence>
<dbReference type="SUPFAM" id="SSF53850">
    <property type="entry name" value="Periplasmic binding protein-like II"/>
    <property type="match status" value="1"/>
</dbReference>
<dbReference type="PIRSF" id="PIRSF002741">
    <property type="entry name" value="MppA"/>
    <property type="match status" value="1"/>
</dbReference>
<evidence type="ECO:0000256" key="3">
    <source>
        <dbReference type="ARBA" id="ARBA00022448"/>
    </source>
</evidence>
<name>A0A1E5KX25_9ENTE</name>
<dbReference type="PROSITE" id="PS51257">
    <property type="entry name" value="PROKAR_LIPOPROTEIN"/>
    <property type="match status" value="1"/>
</dbReference>
<accession>A0A1E5KX25</accession>
<organism evidence="8 9">
    <name type="scientific">Enterococcus rivorum</name>
    <dbReference type="NCBI Taxonomy" id="762845"/>
    <lineage>
        <taxon>Bacteria</taxon>
        <taxon>Bacillati</taxon>
        <taxon>Bacillota</taxon>
        <taxon>Bacilli</taxon>
        <taxon>Lactobacillales</taxon>
        <taxon>Enterococcaceae</taxon>
        <taxon>Enterococcus</taxon>
    </lineage>
</organism>
<evidence type="ECO:0000313" key="8">
    <source>
        <dbReference type="EMBL" id="OEH82406.1"/>
    </source>
</evidence>
<dbReference type="RefSeq" id="WP_069698682.1">
    <property type="nucleotide sequence ID" value="NZ_JAGGMA010000001.1"/>
</dbReference>
<proteinExistence type="inferred from homology"/>
<gene>
    <name evidence="8" type="ORF">BCR26_02950</name>
</gene>
<dbReference type="Gene3D" id="3.40.190.10">
    <property type="entry name" value="Periplasmic binding protein-like II"/>
    <property type="match status" value="1"/>
</dbReference>
<keyword evidence="9" id="KW-1185">Reference proteome</keyword>
<dbReference type="GO" id="GO:0015833">
    <property type="term" value="P:peptide transport"/>
    <property type="evidence" value="ECO:0007669"/>
    <property type="project" value="UniProtKB-KW"/>
</dbReference>
<dbReference type="OrthoDB" id="2255988at2"/>
<dbReference type="Gene3D" id="3.10.105.10">
    <property type="entry name" value="Dipeptide-binding Protein, Domain 3"/>
    <property type="match status" value="1"/>
</dbReference>
<dbReference type="EMBL" id="MIEK01000023">
    <property type="protein sequence ID" value="OEH82406.1"/>
    <property type="molecule type" value="Genomic_DNA"/>
</dbReference>
<dbReference type="InterPro" id="IPR039424">
    <property type="entry name" value="SBP_5"/>
</dbReference>
<keyword evidence="3" id="KW-0813">Transport</keyword>
<dbReference type="Proteomes" id="UP000095256">
    <property type="component" value="Unassembled WGS sequence"/>
</dbReference>
<dbReference type="PANTHER" id="PTHR30290">
    <property type="entry name" value="PERIPLASMIC BINDING COMPONENT OF ABC TRANSPORTER"/>
    <property type="match status" value="1"/>
</dbReference>
<dbReference type="FunFam" id="3.10.105.10:FF:000001">
    <property type="entry name" value="Oligopeptide ABC transporter, oligopeptide-binding protein"/>
    <property type="match status" value="1"/>
</dbReference>
<dbReference type="InterPro" id="IPR030678">
    <property type="entry name" value="Peptide/Ni-bd"/>
</dbReference>
<evidence type="ECO:0000256" key="1">
    <source>
        <dbReference type="ARBA" id="ARBA00004196"/>
    </source>
</evidence>
<keyword evidence="5" id="KW-0653">Protein transport</keyword>
<dbReference type="CDD" id="cd08504">
    <property type="entry name" value="PBP2_OppA"/>
    <property type="match status" value="1"/>
</dbReference>
<dbReference type="STRING" id="762845.BCR26_02950"/>
<sequence>MKKFIVLMGCTVVALSFLSACNSVGEKESNSNKSKNIGKLASKQEATINVTQELNSIDPANTVDANSNIALNNIYEGLYRLDKYNQPIPAGADALPEISSDGLSYTIKLRKEAKWSNGEPVIATDYVYAWKRAIGAKNAAENSYLYTSILNADEILSGKISANELGVSALDDETLVIQLNKPTPYFTSMLAIPAFFPLKESFVMKAGDSFASDSEQAIYNGPFVMTGFKGPGIGSNWTYKKNREYWDQKAVKIETLNVEVVKETATNVNLFENGETDEISITGEYAKNKLADPAFVAEKPAQTIFLGYNQTKKLYQNKKIRQAISLLVDREIIAEQVLGNGIKPATGLIFNGLYTNPETNEDFTKASGNHLKTDVDKAKKLWLEGKKEVGLAEEAEVPIQLITFENEDMRKVSEYLQGLLADNLKGAKLTPSVYPVSVFMKNASNQEFDLYLVSWGADYPDPSSLLQLFRSDVAYNWGKYQSETYDNILKQADTTDVLNTEKRWEDLLQAEKTIMDDQGITPIYFSAPTYLRNPKLKEVIFHSVGPRFEYKYMYLEE</sequence>
<dbReference type="InterPro" id="IPR000914">
    <property type="entry name" value="SBP_5_dom"/>
</dbReference>
<evidence type="ECO:0000256" key="2">
    <source>
        <dbReference type="ARBA" id="ARBA00005695"/>
    </source>
</evidence>
<evidence type="ECO:0000259" key="7">
    <source>
        <dbReference type="Pfam" id="PF00496"/>
    </source>
</evidence>
<dbReference type="PANTHER" id="PTHR30290:SF10">
    <property type="entry name" value="PERIPLASMIC OLIGOPEPTIDE-BINDING PROTEIN-RELATED"/>
    <property type="match status" value="1"/>
</dbReference>
<evidence type="ECO:0000256" key="5">
    <source>
        <dbReference type="ARBA" id="ARBA00022856"/>
    </source>
</evidence>
<comment type="subcellular location">
    <subcellularLocation>
        <location evidence="1">Cell envelope</location>
    </subcellularLocation>
</comment>
<dbReference type="Gene3D" id="3.90.76.10">
    <property type="entry name" value="Dipeptide-binding Protein, Domain 1"/>
    <property type="match status" value="1"/>
</dbReference>
<reference evidence="8 9" key="1">
    <citation type="submission" date="2016-09" db="EMBL/GenBank/DDBJ databases">
        <authorList>
            <person name="Capua I."/>
            <person name="De Benedictis P."/>
            <person name="Joannis T."/>
            <person name="Lombin L.H."/>
            <person name="Cattoli G."/>
        </authorList>
    </citation>
    <scope>NUCLEOTIDE SEQUENCE [LARGE SCALE GENOMIC DNA]</scope>
    <source>
        <strain evidence="8 9">LMG 25899</strain>
    </source>
</reference>
<comment type="caution">
    <text evidence="8">The sequence shown here is derived from an EMBL/GenBank/DDBJ whole genome shotgun (WGS) entry which is preliminary data.</text>
</comment>
<evidence type="ECO:0000256" key="6">
    <source>
        <dbReference type="SAM" id="SignalP"/>
    </source>
</evidence>
<comment type="similarity">
    <text evidence="2">Belongs to the bacterial solute-binding protein 5 family.</text>
</comment>
<dbReference type="FunFam" id="3.90.76.10:FF:000001">
    <property type="entry name" value="Oligopeptide ABC transporter substrate-binding protein"/>
    <property type="match status" value="1"/>
</dbReference>
<keyword evidence="5" id="KW-0571">Peptide transport</keyword>
<dbReference type="GO" id="GO:1904680">
    <property type="term" value="F:peptide transmembrane transporter activity"/>
    <property type="evidence" value="ECO:0007669"/>
    <property type="project" value="TreeGrafter"/>
</dbReference>
<dbReference type="Pfam" id="PF00496">
    <property type="entry name" value="SBP_bac_5"/>
    <property type="match status" value="1"/>
</dbReference>
<feature type="domain" description="Solute-binding protein family 5" evidence="7">
    <location>
        <begin position="87"/>
        <end position="474"/>
    </location>
</feature>
<dbReference type="AlphaFoldDB" id="A0A1E5KX25"/>
<dbReference type="GO" id="GO:0043190">
    <property type="term" value="C:ATP-binding cassette (ABC) transporter complex"/>
    <property type="evidence" value="ECO:0007669"/>
    <property type="project" value="InterPro"/>
</dbReference>
<feature type="chain" id="PRO_5039669005" description="Solute-binding protein family 5 domain-containing protein" evidence="6">
    <location>
        <begin position="23"/>
        <end position="557"/>
    </location>
</feature>
<protein>
    <recommendedName>
        <fullName evidence="7">Solute-binding protein family 5 domain-containing protein</fullName>
    </recommendedName>
</protein>
<evidence type="ECO:0000313" key="9">
    <source>
        <dbReference type="Proteomes" id="UP000095256"/>
    </source>
</evidence>
<keyword evidence="4 6" id="KW-0732">Signal</keyword>